<dbReference type="GO" id="GO:0003677">
    <property type="term" value="F:DNA binding"/>
    <property type="evidence" value="ECO:0007669"/>
    <property type="project" value="UniProtKB-KW"/>
</dbReference>
<reference evidence="2 3" key="1">
    <citation type="journal article" date="2017" name="Curr. Biol.">
        <title>The Evolution of Venom by Co-option of Single-Copy Genes.</title>
        <authorList>
            <person name="Martinson E.O."/>
            <person name="Mrinalini"/>
            <person name="Kelkar Y.D."/>
            <person name="Chang C.H."/>
            <person name="Werren J.H."/>
        </authorList>
    </citation>
    <scope>NUCLEOTIDE SEQUENCE [LARGE SCALE GENOMIC DNA]</scope>
    <source>
        <strain evidence="2 3">Alberta</strain>
        <tissue evidence="2">Whole body</tissue>
    </source>
</reference>
<dbReference type="SUPFAM" id="SSF47823">
    <property type="entry name" value="lambda integrase-like, N-terminal domain"/>
    <property type="match status" value="1"/>
</dbReference>
<gene>
    <name evidence="2" type="ORF">TSAR_011402</name>
</gene>
<evidence type="ECO:0000256" key="1">
    <source>
        <dbReference type="ARBA" id="ARBA00023125"/>
    </source>
</evidence>
<dbReference type="STRING" id="543379.A0A232EFV6"/>
<keyword evidence="3" id="KW-1185">Reference proteome</keyword>
<dbReference type="Proteomes" id="UP000215335">
    <property type="component" value="Unassembled WGS sequence"/>
</dbReference>
<dbReference type="PANTHER" id="PTHR35617">
    <property type="entry name" value="PHAGE_INTEGRASE DOMAIN-CONTAINING PROTEIN"/>
    <property type="match status" value="1"/>
</dbReference>
<dbReference type="InterPro" id="IPR010998">
    <property type="entry name" value="Integrase_recombinase_N"/>
</dbReference>
<keyword evidence="1" id="KW-0238">DNA-binding</keyword>
<dbReference type="PANTHER" id="PTHR35617:SF3">
    <property type="entry name" value="CORE-BINDING (CB) DOMAIN-CONTAINING PROTEIN"/>
    <property type="match status" value="1"/>
</dbReference>
<dbReference type="OrthoDB" id="7699712at2759"/>
<evidence type="ECO:0008006" key="4">
    <source>
        <dbReference type="Google" id="ProtNLM"/>
    </source>
</evidence>
<accession>A0A232EFV6</accession>
<proteinExistence type="predicted"/>
<organism evidence="2 3">
    <name type="scientific">Trichomalopsis sarcophagae</name>
    <dbReference type="NCBI Taxonomy" id="543379"/>
    <lineage>
        <taxon>Eukaryota</taxon>
        <taxon>Metazoa</taxon>
        <taxon>Ecdysozoa</taxon>
        <taxon>Arthropoda</taxon>
        <taxon>Hexapoda</taxon>
        <taxon>Insecta</taxon>
        <taxon>Pterygota</taxon>
        <taxon>Neoptera</taxon>
        <taxon>Endopterygota</taxon>
        <taxon>Hymenoptera</taxon>
        <taxon>Apocrita</taxon>
        <taxon>Proctotrupomorpha</taxon>
        <taxon>Chalcidoidea</taxon>
        <taxon>Pteromalidae</taxon>
        <taxon>Pteromalinae</taxon>
        <taxon>Trichomalopsis</taxon>
    </lineage>
</organism>
<protein>
    <recommendedName>
        <fullName evidence="4">Core-binding (CB) domain-containing protein</fullName>
    </recommendedName>
</protein>
<evidence type="ECO:0000313" key="3">
    <source>
        <dbReference type="Proteomes" id="UP000215335"/>
    </source>
</evidence>
<name>A0A232EFV6_9HYME</name>
<dbReference type="AlphaFoldDB" id="A0A232EFV6"/>
<evidence type="ECO:0000313" key="2">
    <source>
        <dbReference type="EMBL" id="OXU17227.1"/>
    </source>
</evidence>
<dbReference type="Gene3D" id="1.10.150.130">
    <property type="match status" value="1"/>
</dbReference>
<dbReference type="EMBL" id="NNAY01004927">
    <property type="protein sequence ID" value="OXU17227.1"/>
    <property type="molecule type" value="Genomic_DNA"/>
</dbReference>
<sequence>MCSHRSSSLIVDPDSTNSDELPLNEKVLDAIGKRVIEEKVYGPPLHSELAVRWQDIIKQGLPDDEKQALIKKYPLPENCKFSEPPKLNPELKAVMHSTQISRDAHITGKQEKIVGCLAAVTKAMSALIQEGPGEPEAIRETSLDNSVGCIAGRLKEFLNEWKAITSDAVVLSWINGYKIPFDSKPFQHSIPMERDWTSQKIKIREFAKVLGTLVSYCVAVNYGFVYTKACEREKCLALEKSNNNYEAHMIISKEIKDELKWWNSTKNLTKNPIKRSTYDLEIFTDASLTGWGGFSEGEKKAQELRGVPKETMEIMMPSITDSSHKQYEACFKKWWEFCARNELNPFQSDVPNILKFLTELYNNGSGSSTINCYRSAISLLVGPDAAQDNRMKRVFKGLPNLRPSKPKYDVTWDPKIVLDYFSPCEDNSQLDIKSSTMKVSNYLVSLNYRA</sequence>
<comment type="caution">
    <text evidence="2">The sequence shown here is derived from an EMBL/GenBank/DDBJ whole genome shotgun (WGS) entry which is preliminary data.</text>
</comment>